<sequence>MPPLSCPILLAPHPLFHPSLRPLRTMTYSCSSSTIHPLAFNNTTKLPLSSTNTSKPKTKSSGLVSTTSTRKSATKTPTRPRTEPHNHSDPPKVENQDTRCEVAHSQNDLLSLCHDDLDGGLEPLWQLKMIRCNSGWAPNWKEMEIDYVVHFPNDFELEVQYWLSPTGAVKPAQHQWVLSVNTVSDLPESVQTLLNGYQVHCNVLDLQHDGLSPLIVVPDLVNNSANRVIIEICSQTDPSNCFKMSSKSKKLS</sequence>
<reference evidence="3" key="1">
    <citation type="journal article" date="2018" name="Nat. Microbiol.">
        <title>Leveraging single-cell genomics to expand the fungal tree of life.</title>
        <authorList>
            <person name="Ahrendt S.R."/>
            <person name="Quandt C.A."/>
            <person name="Ciobanu D."/>
            <person name="Clum A."/>
            <person name="Salamov A."/>
            <person name="Andreopoulos B."/>
            <person name="Cheng J.F."/>
            <person name="Woyke T."/>
            <person name="Pelin A."/>
            <person name="Henrissat B."/>
            <person name="Reynolds N.K."/>
            <person name="Benny G.L."/>
            <person name="Smith M.E."/>
            <person name="James T.Y."/>
            <person name="Grigoriev I.V."/>
        </authorList>
    </citation>
    <scope>NUCLEOTIDE SEQUENCE [LARGE SCALE GENOMIC DNA]</scope>
</reference>
<keyword evidence="3" id="KW-1185">Reference proteome</keyword>
<feature type="region of interest" description="Disordered" evidence="1">
    <location>
        <begin position="43"/>
        <end position="99"/>
    </location>
</feature>
<evidence type="ECO:0000313" key="2">
    <source>
        <dbReference type="EMBL" id="RKO94815.1"/>
    </source>
</evidence>
<dbReference type="OrthoDB" id="415597at2759"/>
<name>A0A4P9WQY4_9FUNG</name>
<evidence type="ECO:0000256" key="1">
    <source>
        <dbReference type="SAM" id="MobiDB-lite"/>
    </source>
</evidence>
<accession>A0A4P9WQY4</accession>
<dbReference type="EMBL" id="KZ993815">
    <property type="protein sequence ID" value="RKO94815.1"/>
    <property type="molecule type" value="Genomic_DNA"/>
</dbReference>
<feature type="compositionally biased region" description="Basic and acidic residues" evidence="1">
    <location>
        <begin position="80"/>
        <end position="99"/>
    </location>
</feature>
<evidence type="ECO:0000313" key="3">
    <source>
        <dbReference type="Proteomes" id="UP000269721"/>
    </source>
</evidence>
<gene>
    <name evidence="2" type="ORF">BDK51DRAFT_32697</name>
</gene>
<feature type="compositionally biased region" description="Low complexity" evidence="1">
    <location>
        <begin position="49"/>
        <end position="79"/>
    </location>
</feature>
<proteinExistence type="predicted"/>
<dbReference type="AlphaFoldDB" id="A0A4P9WQY4"/>
<dbReference type="Proteomes" id="UP000269721">
    <property type="component" value="Unassembled WGS sequence"/>
</dbReference>
<organism evidence="2 3">
    <name type="scientific">Blyttiomyces helicus</name>
    <dbReference type="NCBI Taxonomy" id="388810"/>
    <lineage>
        <taxon>Eukaryota</taxon>
        <taxon>Fungi</taxon>
        <taxon>Fungi incertae sedis</taxon>
        <taxon>Chytridiomycota</taxon>
        <taxon>Chytridiomycota incertae sedis</taxon>
        <taxon>Chytridiomycetes</taxon>
        <taxon>Chytridiomycetes incertae sedis</taxon>
        <taxon>Blyttiomyces</taxon>
    </lineage>
</organism>
<protein>
    <submittedName>
        <fullName evidence="2">Uncharacterized protein</fullName>
    </submittedName>
</protein>